<protein>
    <submittedName>
        <fullName evidence="2">Uncharacterized protein</fullName>
    </submittedName>
</protein>
<accession>A0AAV5LXI9</accession>
<name>A0AAV5LXI9_9ROSI</name>
<evidence type="ECO:0000313" key="3">
    <source>
        <dbReference type="Proteomes" id="UP001054252"/>
    </source>
</evidence>
<feature type="transmembrane region" description="Helical" evidence="1">
    <location>
        <begin position="94"/>
        <end position="112"/>
    </location>
</feature>
<dbReference type="AlphaFoldDB" id="A0AAV5LXI9"/>
<proteinExistence type="predicted"/>
<keyword evidence="3" id="KW-1185">Reference proteome</keyword>
<comment type="caution">
    <text evidence="2">The sequence shown here is derived from an EMBL/GenBank/DDBJ whole genome shotgun (WGS) entry which is preliminary data.</text>
</comment>
<organism evidence="2 3">
    <name type="scientific">Rubroshorea leprosula</name>
    <dbReference type="NCBI Taxonomy" id="152421"/>
    <lineage>
        <taxon>Eukaryota</taxon>
        <taxon>Viridiplantae</taxon>
        <taxon>Streptophyta</taxon>
        <taxon>Embryophyta</taxon>
        <taxon>Tracheophyta</taxon>
        <taxon>Spermatophyta</taxon>
        <taxon>Magnoliopsida</taxon>
        <taxon>eudicotyledons</taxon>
        <taxon>Gunneridae</taxon>
        <taxon>Pentapetalae</taxon>
        <taxon>rosids</taxon>
        <taxon>malvids</taxon>
        <taxon>Malvales</taxon>
        <taxon>Dipterocarpaceae</taxon>
        <taxon>Rubroshorea</taxon>
    </lineage>
</organism>
<evidence type="ECO:0000256" key="1">
    <source>
        <dbReference type="SAM" id="Phobius"/>
    </source>
</evidence>
<gene>
    <name evidence="2" type="ORF">SLEP1_g49673</name>
</gene>
<feature type="transmembrane region" description="Helical" evidence="1">
    <location>
        <begin position="69"/>
        <end position="88"/>
    </location>
</feature>
<keyword evidence="1" id="KW-0812">Transmembrane</keyword>
<evidence type="ECO:0000313" key="2">
    <source>
        <dbReference type="EMBL" id="GKV42245.1"/>
    </source>
</evidence>
<sequence>MNGTLMDPLRDFSEIVNDSLMVRSYNMEEIECEGEREGEAISRFCSSLSSPCSRTRSKPDSTHPLRKPFLFLPCPPAAMCVCDFWAFFRNCRRLLLLASSGLLAGILGLLWLKALGLSPQFMRVNFYVMRLRKRSQGRGKTREVTS</sequence>
<keyword evidence="1" id="KW-0472">Membrane</keyword>
<keyword evidence="1" id="KW-1133">Transmembrane helix</keyword>
<reference evidence="2 3" key="1">
    <citation type="journal article" date="2021" name="Commun. Biol.">
        <title>The genome of Shorea leprosula (Dipterocarpaceae) highlights the ecological relevance of drought in aseasonal tropical rainforests.</title>
        <authorList>
            <person name="Ng K.K.S."/>
            <person name="Kobayashi M.J."/>
            <person name="Fawcett J.A."/>
            <person name="Hatakeyama M."/>
            <person name="Paape T."/>
            <person name="Ng C.H."/>
            <person name="Ang C.C."/>
            <person name="Tnah L.H."/>
            <person name="Lee C.T."/>
            <person name="Nishiyama T."/>
            <person name="Sese J."/>
            <person name="O'Brien M.J."/>
            <person name="Copetti D."/>
            <person name="Mohd Noor M.I."/>
            <person name="Ong R.C."/>
            <person name="Putra M."/>
            <person name="Sireger I.Z."/>
            <person name="Indrioko S."/>
            <person name="Kosugi Y."/>
            <person name="Izuno A."/>
            <person name="Isagi Y."/>
            <person name="Lee S.L."/>
            <person name="Shimizu K.K."/>
        </authorList>
    </citation>
    <scope>NUCLEOTIDE SEQUENCE [LARGE SCALE GENOMIC DNA]</scope>
    <source>
        <strain evidence="2">214</strain>
    </source>
</reference>
<dbReference type="Proteomes" id="UP001054252">
    <property type="component" value="Unassembled WGS sequence"/>
</dbReference>
<dbReference type="EMBL" id="BPVZ01000156">
    <property type="protein sequence ID" value="GKV42245.1"/>
    <property type="molecule type" value="Genomic_DNA"/>
</dbReference>